<evidence type="ECO:0000256" key="7">
    <source>
        <dbReference type="ARBA" id="ARBA00022527"/>
    </source>
</evidence>
<dbReference type="GO" id="GO:0005524">
    <property type="term" value="F:ATP binding"/>
    <property type="evidence" value="ECO:0007669"/>
    <property type="project" value="UniProtKB-UniRule"/>
</dbReference>
<feature type="transmembrane region" description="Helical" evidence="27">
    <location>
        <begin position="652"/>
        <end position="676"/>
    </location>
</feature>
<evidence type="ECO:0000256" key="1">
    <source>
        <dbReference type="ARBA" id="ARBA00004162"/>
    </source>
</evidence>
<dbReference type="Pfam" id="PF08263">
    <property type="entry name" value="LRRNT_2"/>
    <property type="match status" value="1"/>
</dbReference>
<dbReference type="InterPro" id="IPR032675">
    <property type="entry name" value="LRR_dom_sf"/>
</dbReference>
<evidence type="ECO:0000256" key="2">
    <source>
        <dbReference type="ARBA" id="ARBA00004389"/>
    </source>
</evidence>
<evidence type="ECO:0000256" key="22">
    <source>
        <dbReference type="ARBA" id="ARBA00048679"/>
    </source>
</evidence>
<evidence type="ECO:0000256" key="14">
    <source>
        <dbReference type="ARBA" id="ARBA00022741"/>
    </source>
</evidence>
<feature type="signal peptide" evidence="28">
    <location>
        <begin position="1"/>
        <end position="30"/>
    </location>
</feature>
<comment type="catalytic activity">
    <reaction evidence="22">
        <text>L-seryl-[protein] + ATP = O-phospho-L-seryl-[protein] + ADP + H(+)</text>
        <dbReference type="Rhea" id="RHEA:17989"/>
        <dbReference type="Rhea" id="RHEA-COMP:9863"/>
        <dbReference type="Rhea" id="RHEA-COMP:11604"/>
        <dbReference type="ChEBI" id="CHEBI:15378"/>
        <dbReference type="ChEBI" id="CHEBI:29999"/>
        <dbReference type="ChEBI" id="CHEBI:30616"/>
        <dbReference type="ChEBI" id="CHEBI:83421"/>
        <dbReference type="ChEBI" id="CHEBI:456216"/>
        <dbReference type="EC" id="2.7.11.1"/>
    </reaction>
</comment>
<evidence type="ECO:0000256" key="27">
    <source>
        <dbReference type="SAM" id="Phobius"/>
    </source>
</evidence>
<dbReference type="FunFam" id="1.10.510.10:FF:000358">
    <property type="entry name" value="Putative leucine-rich repeat receptor-like serine/threonine-protein kinase"/>
    <property type="match status" value="1"/>
</dbReference>
<dbReference type="SMART" id="SM00369">
    <property type="entry name" value="LRR_TYP"/>
    <property type="match status" value="8"/>
</dbReference>
<evidence type="ECO:0000256" key="19">
    <source>
        <dbReference type="ARBA" id="ARBA00023170"/>
    </source>
</evidence>
<feature type="domain" description="Protein kinase" evidence="29">
    <location>
        <begin position="710"/>
        <end position="1017"/>
    </location>
</feature>
<evidence type="ECO:0000256" key="16">
    <source>
        <dbReference type="ARBA" id="ARBA00022840"/>
    </source>
</evidence>
<evidence type="ECO:0000256" key="18">
    <source>
        <dbReference type="ARBA" id="ARBA00023136"/>
    </source>
</evidence>
<dbReference type="GO" id="GO:0004674">
    <property type="term" value="F:protein serine/threonine kinase activity"/>
    <property type="evidence" value="ECO:0007669"/>
    <property type="project" value="UniProtKB-KW"/>
</dbReference>
<dbReference type="PROSITE" id="PS00108">
    <property type="entry name" value="PROTEIN_KINASE_ST"/>
    <property type="match status" value="1"/>
</dbReference>
<dbReference type="GO" id="GO:0005789">
    <property type="term" value="C:endoplasmic reticulum membrane"/>
    <property type="evidence" value="ECO:0007669"/>
    <property type="project" value="UniProtKB-SubCell"/>
</dbReference>
<dbReference type="FunFam" id="3.80.10.10:FF:000129">
    <property type="entry name" value="Leucine-rich repeat receptor-like kinase"/>
    <property type="match status" value="1"/>
</dbReference>
<evidence type="ECO:0000256" key="6">
    <source>
        <dbReference type="ARBA" id="ARBA00022475"/>
    </source>
</evidence>
<keyword evidence="8" id="KW-0597">Phosphoprotein</keyword>
<evidence type="ECO:0000256" key="21">
    <source>
        <dbReference type="ARBA" id="ARBA00047899"/>
    </source>
</evidence>
<gene>
    <name evidence="30" type="ORF">PVAP13_6KG339800</name>
</gene>
<evidence type="ECO:0000256" key="8">
    <source>
        <dbReference type="ARBA" id="ARBA00022553"/>
    </source>
</evidence>
<dbReference type="Pfam" id="PF00560">
    <property type="entry name" value="LRR_1"/>
    <property type="match status" value="6"/>
</dbReference>
<reference evidence="30" key="1">
    <citation type="submission" date="2020-05" db="EMBL/GenBank/DDBJ databases">
        <title>WGS assembly of Panicum virgatum.</title>
        <authorList>
            <person name="Lovell J.T."/>
            <person name="Jenkins J."/>
            <person name="Shu S."/>
            <person name="Juenger T.E."/>
            <person name="Schmutz J."/>
        </authorList>
    </citation>
    <scope>NUCLEOTIDE SEQUENCE</scope>
    <source>
        <strain evidence="30">AP13</strain>
    </source>
</reference>
<dbReference type="SUPFAM" id="SSF52047">
    <property type="entry name" value="RNI-like"/>
    <property type="match status" value="1"/>
</dbReference>
<dbReference type="Pfam" id="PF13855">
    <property type="entry name" value="LRR_8"/>
    <property type="match status" value="3"/>
</dbReference>
<dbReference type="InterPro" id="IPR011009">
    <property type="entry name" value="Kinase-like_dom_sf"/>
</dbReference>
<keyword evidence="20" id="KW-0325">Glycoprotein</keyword>
<keyword evidence="12 28" id="KW-0732">Signal</keyword>
<comment type="catalytic activity">
    <reaction evidence="21">
        <text>L-threonyl-[protein] + ATP = O-phospho-L-threonyl-[protein] + ADP + H(+)</text>
        <dbReference type="Rhea" id="RHEA:46608"/>
        <dbReference type="Rhea" id="RHEA-COMP:11060"/>
        <dbReference type="Rhea" id="RHEA-COMP:11605"/>
        <dbReference type="ChEBI" id="CHEBI:15378"/>
        <dbReference type="ChEBI" id="CHEBI:30013"/>
        <dbReference type="ChEBI" id="CHEBI:30616"/>
        <dbReference type="ChEBI" id="CHEBI:61977"/>
        <dbReference type="ChEBI" id="CHEBI:456216"/>
        <dbReference type="EC" id="2.7.11.1"/>
    </reaction>
</comment>
<evidence type="ECO:0000256" key="4">
    <source>
        <dbReference type="ARBA" id="ARBA00008684"/>
    </source>
</evidence>
<comment type="function">
    <text evidence="24">The processed protein kinase Xa21 chain released by protein cleavage after X.oryzae pv. oryzae protein Ax21 detection translocates into the nucleus where it can bind and regulate WRKY62, a transcription factor. Confers resistance to the bacterial pathogen X.oryzae pv. oryzae (Xoo).</text>
</comment>
<dbReference type="PANTHER" id="PTHR27008">
    <property type="entry name" value="OS04G0122200 PROTEIN"/>
    <property type="match status" value="1"/>
</dbReference>
<evidence type="ECO:0000256" key="26">
    <source>
        <dbReference type="PROSITE-ProRule" id="PRU10141"/>
    </source>
</evidence>
<comment type="similarity">
    <text evidence="4">Belongs to the protein kinase superfamily. Ser/Thr protein kinase family.</text>
</comment>
<keyword evidence="18 27" id="KW-0472">Membrane</keyword>
<dbReference type="Proteomes" id="UP000823388">
    <property type="component" value="Chromosome 6K"/>
</dbReference>
<comment type="caution">
    <text evidence="30">The sequence shown here is derived from an EMBL/GenBank/DDBJ whole genome shotgun (WGS) entry which is preliminary data.</text>
</comment>
<comment type="function">
    <text evidence="23">Receptor kinase that detects X.oryzae pv. oryzae protein Ax21 to promote innate immunity. Following X.oryzae pv. oryzae protein Ax21 detection, undergoes cleavage, releasing the processed protein kinase Xa21 chain.</text>
</comment>
<dbReference type="Gene3D" id="3.80.10.10">
    <property type="entry name" value="Ribonuclease Inhibitor"/>
    <property type="match status" value="3"/>
</dbReference>
<keyword evidence="14 26" id="KW-0547">Nucleotide-binding</keyword>
<evidence type="ECO:0000256" key="11">
    <source>
        <dbReference type="ARBA" id="ARBA00022692"/>
    </source>
</evidence>
<dbReference type="FunFam" id="3.80.10.10:FF:000288">
    <property type="entry name" value="LRR receptor-like serine/threonine-protein kinase EFR"/>
    <property type="match status" value="1"/>
</dbReference>
<dbReference type="Gene3D" id="3.30.200.20">
    <property type="entry name" value="Phosphorylase Kinase, domain 1"/>
    <property type="match status" value="1"/>
</dbReference>
<keyword evidence="17 27" id="KW-1133">Transmembrane helix</keyword>
<evidence type="ECO:0000256" key="17">
    <source>
        <dbReference type="ARBA" id="ARBA00022989"/>
    </source>
</evidence>
<dbReference type="GO" id="GO:0005886">
    <property type="term" value="C:plasma membrane"/>
    <property type="evidence" value="ECO:0007669"/>
    <property type="project" value="UniProtKB-SubCell"/>
</dbReference>
<evidence type="ECO:0000256" key="9">
    <source>
        <dbReference type="ARBA" id="ARBA00022614"/>
    </source>
</evidence>
<evidence type="ECO:0000313" key="31">
    <source>
        <dbReference type="Proteomes" id="UP000823388"/>
    </source>
</evidence>
<evidence type="ECO:0000313" key="30">
    <source>
        <dbReference type="EMBL" id="KAG2584745.1"/>
    </source>
</evidence>
<accession>A0A8T0RI29</accession>
<dbReference type="PROSITE" id="PS50011">
    <property type="entry name" value="PROTEIN_KINASE_DOM"/>
    <property type="match status" value="1"/>
</dbReference>
<keyword evidence="6" id="KW-1003">Cell membrane</keyword>
<keyword evidence="15" id="KW-0418">Kinase</keyword>
<keyword evidence="9" id="KW-0433">Leucine-rich repeat</keyword>
<dbReference type="SUPFAM" id="SSF56112">
    <property type="entry name" value="Protein kinase-like (PK-like)"/>
    <property type="match status" value="1"/>
</dbReference>
<dbReference type="EC" id="2.7.11.1" evidence="5"/>
<evidence type="ECO:0000259" key="29">
    <source>
        <dbReference type="PROSITE" id="PS50011"/>
    </source>
</evidence>
<evidence type="ECO:0000256" key="10">
    <source>
        <dbReference type="ARBA" id="ARBA00022679"/>
    </source>
</evidence>
<keyword evidence="31" id="KW-1185">Reference proteome</keyword>
<dbReference type="PANTHER" id="PTHR27008:SF490">
    <property type="entry name" value="OS11G0569300 PROTEIN"/>
    <property type="match status" value="1"/>
</dbReference>
<evidence type="ECO:0000256" key="12">
    <source>
        <dbReference type="ARBA" id="ARBA00022729"/>
    </source>
</evidence>
<dbReference type="SUPFAM" id="SSF52058">
    <property type="entry name" value="L domain-like"/>
    <property type="match status" value="1"/>
</dbReference>
<name>A0A8T0RI29_PANVG</name>
<sequence length="1020" mass="110677">MQLPRLPGGGGAAIVSLLLLLCSHMEVSLGRGSSNATAADELALTDFKSMLLDPTGSLVSWNSSNHYCSWQGVTCSRRHPEKVVAVNLESSGLAGRVSPFLGNLSFLRILNINDNKLLGEIPPELGRLGRLQELNLSLNSLEGGIPSALGKCSKLISLSLKNNHLQGEIPTHFGSLKNLVYLNLYANNLSGEVPPFLGNMSSIQHLDLGENTLRGPIPKTLGGLTGLRYLSLESNNLSGAIPPEIWNVSSLMLLSFVNNALSGIIPPNALSNLPSLQTLFLNQNQFHGSIPTSLGNASKLQYFEVAMNNFSGLVPSEIRSLQSIQWIVLAYNSLEAEQTDDWSFMSALTNCSQLICLELDYNRFSGVLPSSVSNLSTSLQYFSVSHNEISGVIPEGIGNFVGLLTLGLENNYLTGTLPHSLSKLRSLSELSLSNNRLTGHINQAIGNFTQLNYLYLHINSFIGSIPRSLGNLSSLLEIVLSSNNFNGTIPSSIFSISTLFGLDLSHNQLEGTIPHEVGNLQSITILWAQSNRLSGEIPDTLGECQLLQKLQLQNNFFHGSIPFRFSGLKGLVTLDLSSNNLSGQIPIFFENLTTLHYLNLSFNNLAGEVPTAGIFANATAVSVQGNDKLCGGIENMHLPHCSMISSEKKHKFPVVTVILSLGGALVIILLLAYFLFSWCKKRLANCPSASSLQDSPLSAYSQLLKATDGFSTNNLLGTGTFGSVYRGEIEGATGENFVAVKVLNLQIHGALKSFTAECEAMRNLRHRNLVKVITACSSIDFRGNDFKAIVLEFMPNGSLEHWLHSKSNEEGVERHLNLDQRVSILLDVAHALDHLHFHSALPVVHCDIKPSNVLLDADMVAHVGDFGLARILAEGCSSFWPSTSSMGFRGTIGYAPPEYGAGNTVSTYGDIFSYGILVLEMVTGRRPTDSTFEQGLSLRMYAETAVNTRVMDVADAKLAMELKNEPAKSGVPSNRKMVDAVTSLLQLGISCSEEIPSRRMAIKDIIKELYRTKMTLLQGE</sequence>
<evidence type="ECO:0000256" key="13">
    <source>
        <dbReference type="ARBA" id="ARBA00022737"/>
    </source>
</evidence>
<comment type="subcellular location">
    <subcellularLocation>
        <location evidence="1">Cell membrane</location>
        <topology evidence="1">Single-pass membrane protein</topology>
    </subcellularLocation>
    <subcellularLocation>
        <location evidence="2">Endoplasmic reticulum membrane</location>
        <topology evidence="2">Single-pass membrane protein</topology>
    </subcellularLocation>
    <subcellularLocation>
        <location evidence="3">Membrane</location>
        <topology evidence="3">Single-pass type I membrane protein</topology>
    </subcellularLocation>
</comment>
<keyword evidence="13" id="KW-0677">Repeat</keyword>
<feature type="chain" id="PRO_5035880540" description="Receptor kinase-like protein Xa21" evidence="28">
    <location>
        <begin position="31"/>
        <end position="1020"/>
    </location>
</feature>
<dbReference type="Gene3D" id="1.10.510.10">
    <property type="entry name" value="Transferase(Phosphotransferase) domain 1"/>
    <property type="match status" value="1"/>
</dbReference>
<dbReference type="PROSITE" id="PS00107">
    <property type="entry name" value="PROTEIN_KINASE_ATP"/>
    <property type="match status" value="1"/>
</dbReference>
<dbReference type="InterPro" id="IPR051809">
    <property type="entry name" value="Plant_receptor-like_S/T_kinase"/>
</dbReference>
<keyword evidence="11 27" id="KW-0812">Transmembrane</keyword>
<dbReference type="InterPro" id="IPR001611">
    <property type="entry name" value="Leu-rich_rpt"/>
</dbReference>
<dbReference type="InterPro" id="IPR017441">
    <property type="entry name" value="Protein_kinase_ATP_BS"/>
</dbReference>
<protein>
    <recommendedName>
        <fullName evidence="25">Receptor kinase-like protein Xa21</fullName>
        <ecNumber evidence="5">2.7.11.1</ecNumber>
    </recommendedName>
</protein>
<dbReference type="FunFam" id="3.80.10.10:FF:000383">
    <property type="entry name" value="Leucine-rich repeat receptor protein kinase EMS1"/>
    <property type="match status" value="2"/>
</dbReference>
<evidence type="ECO:0000256" key="24">
    <source>
        <dbReference type="ARBA" id="ARBA00056628"/>
    </source>
</evidence>
<dbReference type="Pfam" id="PF00069">
    <property type="entry name" value="Pkinase"/>
    <property type="match status" value="1"/>
</dbReference>
<evidence type="ECO:0000256" key="23">
    <source>
        <dbReference type="ARBA" id="ARBA00054320"/>
    </source>
</evidence>
<keyword evidence="16 26" id="KW-0067">ATP-binding</keyword>
<evidence type="ECO:0000256" key="15">
    <source>
        <dbReference type="ARBA" id="ARBA00022777"/>
    </source>
</evidence>
<evidence type="ECO:0000256" key="5">
    <source>
        <dbReference type="ARBA" id="ARBA00012513"/>
    </source>
</evidence>
<dbReference type="SMART" id="SM00220">
    <property type="entry name" value="S_TKc"/>
    <property type="match status" value="1"/>
</dbReference>
<dbReference type="EMBL" id="CM029047">
    <property type="protein sequence ID" value="KAG2584745.1"/>
    <property type="molecule type" value="Genomic_DNA"/>
</dbReference>
<keyword evidence="19" id="KW-0675">Receptor</keyword>
<keyword evidence="7" id="KW-0723">Serine/threonine-protein kinase</keyword>
<organism evidence="30 31">
    <name type="scientific">Panicum virgatum</name>
    <name type="common">Blackwell switchgrass</name>
    <dbReference type="NCBI Taxonomy" id="38727"/>
    <lineage>
        <taxon>Eukaryota</taxon>
        <taxon>Viridiplantae</taxon>
        <taxon>Streptophyta</taxon>
        <taxon>Embryophyta</taxon>
        <taxon>Tracheophyta</taxon>
        <taxon>Spermatophyta</taxon>
        <taxon>Magnoliopsida</taxon>
        <taxon>Liliopsida</taxon>
        <taxon>Poales</taxon>
        <taxon>Poaceae</taxon>
        <taxon>PACMAD clade</taxon>
        <taxon>Panicoideae</taxon>
        <taxon>Panicodae</taxon>
        <taxon>Paniceae</taxon>
        <taxon>Panicinae</taxon>
        <taxon>Panicum</taxon>
        <taxon>Panicum sect. Hiantes</taxon>
    </lineage>
</organism>
<dbReference type="AlphaFoldDB" id="A0A8T0RI29"/>
<evidence type="ECO:0000256" key="25">
    <source>
        <dbReference type="ARBA" id="ARBA00072040"/>
    </source>
</evidence>
<dbReference type="InterPro" id="IPR003591">
    <property type="entry name" value="Leu-rich_rpt_typical-subtyp"/>
</dbReference>
<evidence type="ECO:0000256" key="3">
    <source>
        <dbReference type="ARBA" id="ARBA00004479"/>
    </source>
</evidence>
<dbReference type="InterPro" id="IPR013210">
    <property type="entry name" value="LRR_N_plant-typ"/>
</dbReference>
<keyword evidence="10" id="KW-0808">Transferase</keyword>
<evidence type="ECO:0000256" key="20">
    <source>
        <dbReference type="ARBA" id="ARBA00023180"/>
    </source>
</evidence>
<feature type="binding site" evidence="26">
    <location>
        <position position="741"/>
    </location>
    <ligand>
        <name>ATP</name>
        <dbReference type="ChEBI" id="CHEBI:30616"/>
    </ligand>
</feature>
<proteinExistence type="inferred from homology"/>
<dbReference type="FunFam" id="3.30.200.20:FF:000432">
    <property type="entry name" value="LRR receptor-like serine/threonine-protein kinase EFR"/>
    <property type="match status" value="1"/>
</dbReference>
<dbReference type="InterPro" id="IPR000719">
    <property type="entry name" value="Prot_kinase_dom"/>
</dbReference>
<dbReference type="InterPro" id="IPR008271">
    <property type="entry name" value="Ser/Thr_kinase_AS"/>
</dbReference>
<evidence type="ECO:0000256" key="28">
    <source>
        <dbReference type="SAM" id="SignalP"/>
    </source>
</evidence>